<dbReference type="SMART" id="SM00454">
    <property type="entry name" value="SAM"/>
    <property type="match status" value="1"/>
</dbReference>
<dbReference type="Proteomes" id="UP001530315">
    <property type="component" value="Unassembled WGS sequence"/>
</dbReference>
<dbReference type="Gene3D" id="1.20.5.490">
    <property type="entry name" value="Single helix bin"/>
    <property type="match status" value="1"/>
</dbReference>
<feature type="domain" description="SAM" evidence="3">
    <location>
        <begin position="9"/>
        <end position="63"/>
    </location>
</feature>
<dbReference type="Gene3D" id="1.10.150.50">
    <property type="entry name" value="Transcription Factor, Ets-1"/>
    <property type="match status" value="1"/>
</dbReference>
<organism evidence="4 5">
    <name type="scientific">Stephanodiscus triporus</name>
    <dbReference type="NCBI Taxonomy" id="2934178"/>
    <lineage>
        <taxon>Eukaryota</taxon>
        <taxon>Sar</taxon>
        <taxon>Stramenopiles</taxon>
        <taxon>Ochrophyta</taxon>
        <taxon>Bacillariophyta</taxon>
        <taxon>Coscinodiscophyceae</taxon>
        <taxon>Thalassiosirophycidae</taxon>
        <taxon>Stephanodiscales</taxon>
        <taxon>Stephanodiscaceae</taxon>
        <taxon>Stephanodiscus</taxon>
    </lineage>
</organism>
<reference evidence="4 5" key="1">
    <citation type="submission" date="2024-10" db="EMBL/GenBank/DDBJ databases">
        <title>Updated reference genomes for cyclostephanoid diatoms.</title>
        <authorList>
            <person name="Roberts W.R."/>
            <person name="Alverson A.J."/>
        </authorList>
    </citation>
    <scope>NUCLEOTIDE SEQUENCE [LARGE SCALE GENOMIC DNA]</scope>
    <source>
        <strain evidence="4 5">AJA276-08</strain>
    </source>
</reference>
<protein>
    <recommendedName>
        <fullName evidence="3">SAM domain-containing protein</fullName>
    </recommendedName>
</protein>
<feature type="compositionally biased region" description="Pro residues" evidence="2">
    <location>
        <begin position="128"/>
        <end position="147"/>
    </location>
</feature>
<dbReference type="InterPro" id="IPR001660">
    <property type="entry name" value="SAM"/>
</dbReference>
<evidence type="ECO:0000256" key="2">
    <source>
        <dbReference type="SAM" id="MobiDB-lite"/>
    </source>
</evidence>
<keyword evidence="5" id="KW-1185">Reference proteome</keyword>
<evidence type="ECO:0000259" key="3">
    <source>
        <dbReference type="PROSITE" id="PS50105"/>
    </source>
</evidence>
<evidence type="ECO:0000313" key="5">
    <source>
        <dbReference type="Proteomes" id="UP001530315"/>
    </source>
</evidence>
<dbReference type="InterPro" id="IPR013761">
    <property type="entry name" value="SAM/pointed_sf"/>
</dbReference>
<gene>
    <name evidence="4" type="ORF">ACHAW5_008912</name>
</gene>
<proteinExistence type="predicted"/>
<dbReference type="AlphaFoldDB" id="A0ABD3Q975"/>
<dbReference type="PROSITE" id="PS50105">
    <property type="entry name" value="SAM_DOMAIN"/>
    <property type="match status" value="1"/>
</dbReference>
<feature type="coiled-coil region" evidence="1">
    <location>
        <begin position="75"/>
        <end position="116"/>
    </location>
</feature>
<keyword evidence="1" id="KW-0175">Coiled coil</keyword>
<name>A0ABD3Q975_9STRA</name>
<dbReference type="SUPFAM" id="SSF47769">
    <property type="entry name" value="SAM/Pointed domain"/>
    <property type="match status" value="1"/>
</dbReference>
<dbReference type="Pfam" id="PF00536">
    <property type="entry name" value="SAM_1"/>
    <property type="match status" value="1"/>
</dbReference>
<sequence>MGFKDFNEYSAEEIGLWLIAQGLGDHASKFVEEGVDGDLLLSLSVNDLMNDLGLSSLQAKKLMKNIEFSKMIGASDEKGKEAEKLMEEVNALEEKVQALQYQVKSKDREIAELRSKMSGMQVTEKHSPPPPQPVPHSPTQAPKPAPAPARRGPDGSIVADEISTILNVCAEGVVGGAARGAAGGAVKGAIGKIIIYLLKNHIIYPYS</sequence>
<comment type="caution">
    <text evidence="4">The sequence shown here is derived from an EMBL/GenBank/DDBJ whole genome shotgun (WGS) entry which is preliminary data.</text>
</comment>
<feature type="region of interest" description="Disordered" evidence="2">
    <location>
        <begin position="118"/>
        <end position="155"/>
    </location>
</feature>
<accession>A0ABD3Q975</accession>
<evidence type="ECO:0000256" key="1">
    <source>
        <dbReference type="SAM" id="Coils"/>
    </source>
</evidence>
<dbReference type="EMBL" id="JALLAZ020000380">
    <property type="protein sequence ID" value="KAL3796637.1"/>
    <property type="molecule type" value="Genomic_DNA"/>
</dbReference>
<evidence type="ECO:0000313" key="4">
    <source>
        <dbReference type="EMBL" id="KAL3796637.1"/>
    </source>
</evidence>